<name>A0A5M3WWX4_9ACTN</name>
<protein>
    <submittedName>
        <fullName evidence="1">Uncharacterized protein</fullName>
    </submittedName>
</protein>
<accession>A0A5M3WWX4</accession>
<gene>
    <name evidence="1" type="ORF">Amac_070310</name>
</gene>
<sequence>MVETMHSRTRNLITLPLAAFMVLATSCADERRELTRDEWVELYSAYGIALAVVHPDYGAGLLSEPADALPTDTPAAISVELVPIPNGLGTSLTTVTLDPNIGGNYDLVTVRSSAATAVFREGYLKGTGRSDQERRKTELFLEGLDKAISTSGLDHRKYGVALIVELDKPLTSREMESADLDAVASRVLFPAIGPADLPLSWSGDNCRPVHTPACDGIDEVEQFRAWLKSLRPVQREALTGKAFNLAEMQSAADDGRISGLMIDWMEPGGALEIVGNPHVRAAYLVGVVQLLP</sequence>
<dbReference type="Proteomes" id="UP000331127">
    <property type="component" value="Unassembled WGS sequence"/>
</dbReference>
<organism evidence="1 2">
    <name type="scientific">Acrocarpospora macrocephala</name>
    <dbReference type="NCBI Taxonomy" id="150177"/>
    <lineage>
        <taxon>Bacteria</taxon>
        <taxon>Bacillati</taxon>
        <taxon>Actinomycetota</taxon>
        <taxon>Actinomycetes</taxon>
        <taxon>Streptosporangiales</taxon>
        <taxon>Streptosporangiaceae</taxon>
        <taxon>Acrocarpospora</taxon>
    </lineage>
</organism>
<evidence type="ECO:0000313" key="2">
    <source>
        <dbReference type="Proteomes" id="UP000331127"/>
    </source>
</evidence>
<dbReference type="EMBL" id="BLAE01000046">
    <property type="protein sequence ID" value="GES13434.1"/>
    <property type="molecule type" value="Genomic_DNA"/>
</dbReference>
<dbReference type="AlphaFoldDB" id="A0A5M3WWX4"/>
<comment type="caution">
    <text evidence="1">The sequence shown here is derived from an EMBL/GenBank/DDBJ whole genome shotgun (WGS) entry which is preliminary data.</text>
</comment>
<proteinExistence type="predicted"/>
<keyword evidence="2" id="KW-1185">Reference proteome</keyword>
<reference evidence="1 2" key="1">
    <citation type="submission" date="2019-10" db="EMBL/GenBank/DDBJ databases">
        <title>Whole genome shotgun sequence of Acrocarpospora macrocephala NBRC 16266.</title>
        <authorList>
            <person name="Ichikawa N."/>
            <person name="Kimura A."/>
            <person name="Kitahashi Y."/>
            <person name="Komaki H."/>
            <person name="Oguchi A."/>
        </authorList>
    </citation>
    <scope>NUCLEOTIDE SEQUENCE [LARGE SCALE GENOMIC DNA]</scope>
    <source>
        <strain evidence="1 2">NBRC 16266</strain>
    </source>
</reference>
<evidence type="ECO:0000313" key="1">
    <source>
        <dbReference type="EMBL" id="GES13434.1"/>
    </source>
</evidence>